<proteinExistence type="predicted"/>
<evidence type="ECO:0000313" key="1">
    <source>
        <dbReference type="EMBL" id="GBH20272.1"/>
    </source>
</evidence>
<reference evidence="1 2" key="1">
    <citation type="submission" date="2018-04" db="EMBL/GenBank/DDBJ databases">
        <title>Draft genome sequence of Pseudomonas syringae pv. actinidiae biovar 3 strains isolated from kiwifruit in Kagawa prefecture.</title>
        <authorList>
            <person name="Tabuchi M."/>
            <person name="Saito M."/>
            <person name="Fujiwara S."/>
            <person name="Sasa N."/>
            <person name="Akimitsu K."/>
            <person name="Gomi K."/>
            <person name="Konishi-Sugita S."/>
            <person name="Hamano K."/>
            <person name="Kataoka I."/>
        </authorList>
    </citation>
    <scope>NUCLEOTIDE SEQUENCE [LARGE SCALE GENOMIC DNA]</scope>
    <source>
        <strain evidence="1 2">MAFF212211</strain>
    </source>
</reference>
<gene>
    <name evidence="1" type="ORF">KPSA3_06297</name>
</gene>
<dbReference type="Proteomes" id="UP000248291">
    <property type="component" value="Unassembled WGS sequence"/>
</dbReference>
<dbReference type="AlphaFoldDB" id="A0AAN4QA67"/>
<protein>
    <submittedName>
        <fullName evidence="1">Predicted pyrophosphatase or phosphodiesterase</fullName>
    </submittedName>
</protein>
<dbReference type="EMBL" id="BGKA01000257">
    <property type="protein sequence ID" value="GBH20272.1"/>
    <property type="molecule type" value="Genomic_DNA"/>
</dbReference>
<accession>A0AAN4QA67</accession>
<name>A0AAN4QA67_PSESF</name>
<sequence>MEIESHAQKKAPCSQTFVWNRALQFDITACQRYVSRQTAACLDKSLHLQCSPQEANDTPQLKISGTQQCLVGVRGFELLTSCSQSRRATGLRYTPVNQGTSTSCLRPDTSGIRSLRFGSKVTLEAKNGGSCGIRTYDQLVKSQLVSHPQFRQNLLMKALDPIRSL</sequence>
<evidence type="ECO:0000313" key="2">
    <source>
        <dbReference type="Proteomes" id="UP000248291"/>
    </source>
</evidence>
<organism evidence="1 2">
    <name type="scientific">Pseudomonas syringae pv. actinidiae</name>
    <dbReference type="NCBI Taxonomy" id="103796"/>
    <lineage>
        <taxon>Bacteria</taxon>
        <taxon>Pseudomonadati</taxon>
        <taxon>Pseudomonadota</taxon>
        <taxon>Gammaproteobacteria</taxon>
        <taxon>Pseudomonadales</taxon>
        <taxon>Pseudomonadaceae</taxon>
        <taxon>Pseudomonas</taxon>
        <taxon>Pseudomonas syringae</taxon>
    </lineage>
</organism>
<comment type="caution">
    <text evidence="1">The sequence shown here is derived from an EMBL/GenBank/DDBJ whole genome shotgun (WGS) entry which is preliminary data.</text>
</comment>